<dbReference type="OrthoDB" id="8164031at2"/>
<dbReference type="Proteomes" id="UP000248259">
    <property type="component" value="Unassembled WGS sequence"/>
</dbReference>
<dbReference type="RefSeq" id="WP_110530297.1">
    <property type="nucleotide sequence ID" value="NZ_QKOE01000042.1"/>
</dbReference>
<gene>
    <name evidence="1" type="ORF">DNK49_22570</name>
</gene>
<name>A0A323UNS8_9RHOO</name>
<accession>A0A323UNS8</accession>
<reference evidence="1 2" key="1">
    <citation type="submission" date="2018-06" db="EMBL/GenBank/DDBJ databases">
        <title>Azoarcus communis strain SWub3 genome.</title>
        <authorList>
            <person name="Zorraquino Salvo V."/>
            <person name="Toubiana D."/>
            <person name="Blumwald E."/>
        </authorList>
    </citation>
    <scope>NUCLEOTIDE SEQUENCE [LARGE SCALE GENOMIC DNA]</scope>
    <source>
        <strain evidence="1 2">SWub3</strain>
    </source>
</reference>
<comment type="caution">
    <text evidence="1">The sequence shown here is derived from an EMBL/GenBank/DDBJ whole genome shotgun (WGS) entry which is preliminary data.</text>
</comment>
<protein>
    <submittedName>
        <fullName evidence="1">Uncharacterized protein</fullName>
    </submittedName>
</protein>
<evidence type="ECO:0000313" key="1">
    <source>
        <dbReference type="EMBL" id="PZA14295.1"/>
    </source>
</evidence>
<proteinExistence type="predicted"/>
<dbReference type="AlphaFoldDB" id="A0A323UNS8"/>
<organism evidence="1 2">
    <name type="scientific">Parazoarcus communis SWub3 = DSM 12120</name>
    <dbReference type="NCBI Taxonomy" id="1121029"/>
    <lineage>
        <taxon>Bacteria</taxon>
        <taxon>Pseudomonadati</taxon>
        <taxon>Pseudomonadota</taxon>
        <taxon>Betaproteobacteria</taxon>
        <taxon>Rhodocyclales</taxon>
        <taxon>Zoogloeaceae</taxon>
        <taxon>Parazoarcus</taxon>
    </lineage>
</organism>
<sequence length="74" mass="8666">MNRSDAEKINTLVSEMFDRVNQVLLVTNNSDDPEFRKRTQQIFGMLIAELDLEVLEPIYKQFPDLRPIGLEEIQ</sequence>
<dbReference type="EMBL" id="QKOE01000042">
    <property type="protein sequence ID" value="PZA14295.1"/>
    <property type="molecule type" value="Genomic_DNA"/>
</dbReference>
<keyword evidence="2" id="KW-1185">Reference proteome</keyword>
<evidence type="ECO:0000313" key="2">
    <source>
        <dbReference type="Proteomes" id="UP000248259"/>
    </source>
</evidence>